<organism evidence="1 3">
    <name type="scientific">Clostridium ljungdahlii (strain ATCC 55383 / DSM 13528 / PETC)</name>
    <dbReference type="NCBI Taxonomy" id="748727"/>
    <lineage>
        <taxon>Bacteria</taxon>
        <taxon>Bacillati</taxon>
        <taxon>Bacillota</taxon>
        <taxon>Clostridia</taxon>
        <taxon>Eubacteriales</taxon>
        <taxon>Clostridiaceae</taxon>
        <taxon>Clostridium</taxon>
    </lineage>
</organism>
<gene>
    <name evidence="1" type="ordered locus">CLJU_c32450</name>
    <name evidence="2" type="ORF">WX45_01673</name>
</gene>
<dbReference type="HOGENOM" id="CLU_501273_0_0_9"/>
<proteinExistence type="predicted"/>
<keyword evidence="4" id="KW-1185">Reference proteome</keyword>
<evidence type="ECO:0000313" key="4">
    <source>
        <dbReference type="Proteomes" id="UP000077020"/>
    </source>
</evidence>
<name>D8GQY7_CLOLD</name>
<dbReference type="KEGG" id="clj:CLJU_c32450"/>
<dbReference type="EMBL" id="CP001666">
    <property type="protein sequence ID" value="ADK16292.1"/>
    <property type="molecule type" value="Genomic_DNA"/>
</dbReference>
<dbReference type="EMBL" id="LITS01000001">
    <property type="protein sequence ID" value="OAA89835.1"/>
    <property type="molecule type" value="Genomic_DNA"/>
</dbReference>
<reference evidence="1" key="1">
    <citation type="submission" date="2009-07" db="EMBL/GenBank/DDBJ databases">
        <authorList>
            <person name="Koepke M."/>
            <person name="Hujer S."/>
            <person name="Held C."/>
            <person name="Wiezer A."/>
            <person name="Liesegang H."/>
            <person name="Ehrenreich A."/>
            <person name="Gottschalk G."/>
            <person name="Duerre P."/>
        </authorList>
    </citation>
    <scope>NUCLEOTIDE SEQUENCE</scope>
    <source>
        <strain evidence="1">DSM 13528</strain>
    </source>
</reference>
<evidence type="ECO:0000313" key="3">
    <source>
        <dbReference type="Proteomes" id="UP000001656"/>
    </source>
</evidence>
<accession>D8GQY7</accession>
<dbReference type="AlphaFoldDB" id="D8GQY7"/>
<dbReference type="Proteomes" id="UP000077020">
    <property type="component" value="Unassembled WGS sequence"/>
</dbReference>
<dbReference type="eggNOG" id="ENOG503483Y">
    <property type="taxonomic scope" value="Bacteria"/>
</dbReference>
<sequence length="543" mass="62477">MKKNTPGKIKNNYELYMALGNGSIEINDAIILLNRINKKGIVIGNCCECKKYIEDTINKIKRDKNYINNSIEKPKNEENTVKYFENILQGELKINEEVLKISFKLKDGKKEKDNVELVRKIELPDNMLNNNIKMSDEFKSAIMNYLINMKSLSIFDTGLIQFFHPGGEHIVDKPCSKKNGKKVSYSDALIKGIDNGIMLWNDAPEHRRKYICCSGKYISHDKYDNEVLSEKTKILFWGEWEPQSKIICKPQLKIKHSSGSPQYIHEPYISRNIRLQNPKDLQNTDPYVFGEDESHANFHYCCCKQNSKKGPTDMQKLKIGNIILFGSYKKNKFLLDTVFVVADEGQPYSRFGSEKLDKISDVYKFASIDKVRRGNKCSLIKDNPTIDDTEGGCNSSKNEKFKLYTSASYDSQVNKCFSFFPCKVFNENDKEDNLHPRVSLDLNKFGLSDANEGMPKYTNAGQKNAEFDNLFISQHFVKNYLRGMYTISPEFSSDLESCIRKLKKGEVVGDFSNIMNRCYWNALANEVLDQGYYLGVYAEEPKF</sequence>
<dbReference type="RefSeq" id="WP_013239875.1">
    <property type="nucleotide sequence ID" value="NC_014328.1"/>
</dbReference>
<dbReference type="Proteomes" id="UP000001656">
    <property type="component" value="Chromosome"/>
</dbReference>
<dbReference type="PATRIC" id="fig|748727.19.peg.460"/>
<evidence type="ECO:0000313" key="2">
    <source>
        <dbReference type="EMBL" id="OAA89835.1"/>
    </source>
</evidence>
<reference evidence="1 3" key="2">
    <citation type="journal article" date="2010" name="Proc. Natl. Acad. Sci. U.S.A.">
        <title>Clostridium ljungdahlii represents a microbial production platform based on syngas.</title>
        <authorList>
            <person name="Kopke M."/>
            <person name="Held C."/>
            <person name="Hujer S."/>
            <person name="Liesegang H."/>
            <person name="Wiezer A."/>
            <person name="Wollherr A."/>
            <person name="Ehrenreich A."/>
            <person name="Liebl W."/>
            <person name="Gottschalk G."/>
            <person name="Durre P."/>
        </authorList>
    </citation>
    <scope>NUCLEOTIDE SEQUENCE [LARGE SCALE GENOMIC DNA]</scope>
    <source>
        <strain evidence="3">ATCC 55383 / DSM 13528 / PETC</strain>
        <strain evidence="1">DSM 13528</strain>
    </source>
</reference>
<dbReference type="STRING" id="748727.CLJU_c32450"/>
<reference evidence="2 4" key="3">
    <citation type="journal article" date="2016" name="Biotechnol. Bioeng.">
        <title>Traits of selected Clostridium strains for syngas fermentation to ethanol.</title>
        <authorList>
            <person name="Martin M.E."/>
            <person name="Richter H."/>
            <person name="Saha S."/>
            <person name="Angenent L.T."/>
        </authorList>
    </citation>
    <scope>NUCLEOTIDE SEQUENCE [LARGE SCALE GENOMIC DNA]</scope>
    <source>
        <strain evidence="2 4">PETC</strain>
    </source>
</reference>
<protein>
    <submittedName>
        <fullName evidence="1">Uncharacterized protein</fullName>
    </submittedName>
</protein>
<dbReference type="OrthoDB" id="6870466at2"/>
<evidence type="ECO:0000313" key="1">
    <source>
        <dbReference type="EMBL" id="ADK16292.1"/>
    </source>
</evidence>